<dbReference type="PANTHER" id="PTHR43228:SF1">
    <property type="entry name" value="TWO-COMPONENT RESPONSE REGULATOR ARR22"/>
    <property type="match status" value="1"/>
</dbReference>
<dbReference type="CDD" id="cd17546">
    <property type="entry name" value="REC_hyHK_CKI1_RcsC-like"/>
    <property type="match status" value="1"/>
</dbReference>
<evidence type="ECO:0000313" key="4">
    <source>
        <dbReference type="Proteomes" id="UP001324115"/>
    </source>
</evidence>
<dbReference type="Gene3D" id="3.40.50.2300">
    <property type="match status" value="1"/>
</dbReference>
<dbReference type="PROSITE" id="PS50110">
    <property type="entry name" value="RESPONSE_REGULATORY"/>
    <property type="match status" value="1"/>
</dbReference>
<sequence>MFGKGASSSKSMEIIGSEKKISVLIVDDDPIIRKIHSALLSKFTKEIQEVKNGKEAVDLCRSGASFDIIFIDKEMPIMNGLEATKELRAMGVNSTIVGVTSCDLSSERNDFIAAGQNQCYEKPLTIEKIKSLLSELNKNN</sequence>
<reference evidence="3 4" key="1">
    <citation type="journal article" date="2023" name="G3 (Bethesda)">
        <title>A haplotype-resolved chromosome-scale genome for Quercus rubra L. provides insights into the genetics of adaptive traits for red oak species.</title>
        <authorList>
            <person name="Kapoor B."/>
            <person name="Jenkins J."/>
            <person name="Schmutz J."/>
            <person name="Zhebentyayeva T."/>
            <person name="Kuelheim C."/>
            <person name="Coggeshall M."/>
            <person name="Heim C."/>
            <person name="Lasky J.R."/>
            <person name="Leites L."/>
            <person name="Islam-Faridi N."/>
            <person name="Romero-Severson J."/>
            <person name="DeLeo V.L."/>
            <person name="Lucas S.M."/>
            <person name="Lazic D."/>
            <person name="Gailing O."/>
            <person name="Carlson J."/>
            <person name="Staton M."/>
        </authorList>
    </citation>
    <scope>NUCLEOTIDE SEQUENCE [LARGE SCALE GENOMIC DNA]</scope>
    <source>
        <strain evidence="3">Pseudo-F2</strain>
    </source>
</reference>
<feature type="modified residue" description="4-aspartylphosphate" evidence="1">
    <location>
        <position position="72"/>
    </location>
</feature>
<dbReference type="SUPFAM" id="SSF52172">
    <property type="entry name" value="CheY-like"/>
    <property type="match status" value="1"/>
</dbReference>
<dbReference type="InterPro" id="IPR011006">
    <property type="entry name" value="CheY-like_superfamily"/>
</dbReference>
<dbReference type="EMBL" id="JAXUIC010000003">
    <property type="protein sequence ID" value="KAK4596696.1"/>
    <property type="molecule type" value="Genomic_DNA"/>
</dbReference>
<keyword evidence="4" id="KW-1185">Reference proteome</keyword>
<protein>
    <recommendedName>
        <fullName evidence="2">Response regulatory domain-containing protein</fullName>
    </recommendedName>
</protein>
<evidence type="ECO:0000259" key="2">
    <source>
        <dbReference type="PROSITE" id="PS50110"/>
    </source>
</evidence>
<dbReference type="Pfam" id="PF00072">
    <property type="entry name" value="Response_reg"/>
    <property type="match status" value="1"/>
</dbReference>
<dbReference type="GO" id="GO:0000160">
    <property type="term" value="P:phosphorelay signal transduction system"/>
    <property type="evidence" value="ECO:0007669"/>
    <property type="project" value="InterPro"/>
</dbReference>
<gene>
    <name evidence="3" type="ORF">RGQ29_014646</name>
</gene>
<accession>A0AAN7J3M7</accession>
<feature type="domain" description="Response regulatory" evidence="2">
    <location>
        <begin position="22"/>
        <end position="137"/>
    </location>
</feature>
<dbReference type="AlphaFoldDB" id="A0AAN7J3M7"/>
<evidence type="ECO:0000313" key="3">
    <source>
        <dbReference type="EMBL" id="KAK4596696.1"/>
    </source>
</evidence>
<dbReference type="SMART" id="SM00448">
    <property type="entry name" value="REC"/>
    <property type="match status" value="1"/>
</dbReference>
<dbReference type="InterPro" id="IPR001789">
    <property type="entry name" value="Sig_transdc_resp-reg_receiver"/>
</dbReference>
<dbReference type="Proteomes" id="UP001324115">
    <property type="component" value="Unassembled WGS sequence"/>
</dbReference>
<proteinExistence type="predicted"/>
<keyword evidence="1" id="KW-0597">Phosphoprotein</keyword>
<dbReference type="InterPro" id="IPR052048">
    <property type="entry name" value="ST_Response_Regulator"/>
</dbReference>
<name>A0AAN7J3M7_QUERU</name>
<evidence type="ECO:0000256" key="1">
    <source>
        <dbReference type="PROSITE-ProRule" id="PRU00169"/>
    </source>
</evidence>
<comment type="caution">
    <text evidence="3">The sequence shown here is derived from an EMBL/GenBank/DDBJ whole genome shotgun (WGS) entry which is preliminary data.</text>
</comment>
<organism evidence="3 4">
    <name type="scientific">Quercus rubra</name>
    <name type="common">Northern red oak</name>
    <name type="synonym">Quercus borealis</name>
    <dbReference type="NCBI Taxonomy" id="3512"/>
    <lineage>
        <taxon>Eukaryota</taxon>
        <taxon>Viridiplantae</taxon>
        <taxon>Streptophyta</taxon>
        <taxon>Embryophyta</taxon>
        <taxon>Tracheophyta</taxon>
        <taxon>Spermatophyta</taxon>
        <taxon>Magnoliopsida</taxon>
        <taxon>eudicotyledons</taxon>
        <taxon>Gunneridae</taxon>
        <taxon>Pentapetalae</taxon>
        <taxon>rosids</taxon>
        <taxon>fabids</taxon>
        <taxon>Fagales</taxon>
        <taxon>Fagaceae</taxon>
        <taxon>Quercus</taxon>
    </lineage>
</organism>
<dbReference type="PANTHER" id="PTHR43228">
    <property type="entry name" value="TWO-COMPONENT RESPONSE REGULATOR"/>
    <property type="match status" value="1"/>
</dbReference>